<comment type="caution">
    <text evidence="1">The sequence shown here is derived from an EMBL/GenBank/DDBJ whole genome shotgun (WGS) entry which is preliminary data.</text>
</comment>
<evidence type="ECO:0000313" key="2">
    <source>
        <dbReference type="Proteomes" id="UP001175000"/>
    </source>
</evidence>
<dbReference type="Proteomes" id="UP001175000">
    <property type="component" value="Unassembled WGS sequence"/>
</dbReference>
<sequence>MQFVAATSAIGPKGSSFPRSRPNILATPNSVNGICSGESASCAEIASLSDHYCSENYQLGIDRNKSHKPGAVSLSSFPFAEAGIGYGRTRIEATRGVGVLGMEGGQKILAMTCPDKTSKRPREWLSLSEAPERPASVCTAAIRGIGRCMIGQVVFSLTCGQLTIACRSRITVTATGVSGVMGRYPSFYMPTPSATNLAQLPCPARSDFPWSRPVGTCQSTVMGLESSKAGVGLSMLRFGSVQTYMQHASNR</sequence>
<gene>
    <name evidence="1" type="ORF">B0T14DRAFT_71765</name>
</gene>
<evidence type="ECO:0000313" key="1">
    <source>
        <dbReference type="EMBL" id="KAK0633521.1"/>
    </source>
</evidence>
<accession>A0AA39XH35</accession>
<proteinExistence type="predicted"/>
<keyword evidence="2" id="KW-1185">Reference proteome</keyword>
<name>A0AA39XH35_9PEZI</name>
<dbReference type="EMBL" id="JAULSU010000001">
    <property type="protein sequence ID" value="KAK0633521.1"/>
    <property type="molecule type" value="Genomic_DNA"/>
</dbReference>
<dbReference type="AlphaFoldDB" id="A0AA39XH35"/>
<reference evidence="1" key="1">
    <citation type="submission" date="2023-06" db="EMBL/GenBank/DDBJ databases">
        <title>Genome-scale phylogeny and comparative genomics of the fungal order Sordariales.</title>
        <authorList>
            <consortium name="Lawrence Berkeley National Laboratory"/>
            <person name="Hensen N."/>
            <person name="Bonometti L."/>
            <person name="Westerberg I."/>
            <person name="Brannstrom I.O."/>
            <person name="Guillou S."/>
            <person name="Cros-Aarteil S."/>
            <person name="Calhoun S."/>
            <person name="Haridas S."/>
            <person name="Kuo A."/>
            <person name="Mondo S."/>
            <person name="Pangilinan J."/>
            <person name="Riley R."/>
            <person name="Labutti K."/>
            <person name="Andreopoulos B."/>
            <person name="Lipzen A."/>
            <person name="Chen C."/>
            <person name="Yanf M."/>
            <person name="Daum C."/>
            <person name="Ng V."/>
            <person name="Clum A."/>
            <person name="Steindorff A."/>
            <person name="Ohm R."/>
            <person name="Martin F."/>
            <person name="Silar P."/>
            <person name="Natvig D."/>
            <person name="Lalanne C."/>
            <person name="Gautier V."/>
            <person name="Ament-Velasquez S.L."/>
            <person name="Kruys A."/>
            <person name="Hutchinson M.I."/>
            <person name="Powell A.J."/>
            <person name="Barry K."/>
            <person name="Miller A.N."/>
            <person name="Grigoriev I.V."/>
            <person name="Debuchy R."/>
            <person name="Gladieux P."/>
            <person name="Thoren M.H."/>
            <person name="Johannesson H."/>
        </authorList>
    </citation>
    <scope>NUCLEOTIDE SEQUENCE</scope>
    <source>
        <strain evidence="1">CBS 606.72</strain>
    </source>
</reference>
<organism evidence="1 2">
    <name type="scientific">Immersiella caudata</name>
    <dbReference type="NCBI Taxonomy" id="314043"/>
    <lineage>
        <taxon>Eukaryota</taxon>
        <taxon>Fungi</taxon>
        <taxon>Dikarya</taxon>
        <taxon>Ascomycota</taxon>
        <taxon>Pezizomycotina</taxon>
        <taxon>Sordariomycetes</taxon>
        <taxon>Sordariomycetidae</taxon>
        <taxon>Sordariales</taxon>
        <taxon>Lasiosphaeriaceae</taxon>
        <taxon>Immersiella</taxon>
    </lineage>
</organism>
<protein>
    <submittedName>
        <fullName evidence="1">Uncharacterized protein</fullName>
    </submittedName>
</protein>